<evidence type="ECO:0000259" key="1">
    <source>
        <dbReference type="SMART" id="SM00645"/>
    </source>
</evidence>
<dbReference type="Pfam" id="PF00112">
    <property type="entry name" value="Peptidase_C1"/>
    <property type="match status" value="1"/>
</dbReference>
<dbReference type="InterPro" id="IPR000668">
    <property type="entry name" value="Peptidase_C1A_C"/>
</dbReference>
<dbReference type="AlphaFoldDB" id="A0A4R5QA34"/>
<feature type="domain" description="Peptidase C1A papain C-terminal" evidence="1">
    <location>
        <begin position="37"/>
        <end position="250"/>
    </location>
</feature>
<sequence length="259" mass="28782">MAAAPHRIRNLIPSKDTARDWTLHDALRAGAVRHHALPDAVDLRAPWWKVGNQGATGSCIGWATADGVMRYLLVKAGRIEPTTLLSPRFIWMAAKEFDSDRRRPETFIEAAGTSLKTAADICRKFGVALHSELPFAIRTAMVVGDPDKFFESVATRKAASYFNARQDLDHWRKALAAGRPILTGLNADSSWDEVPAHGRLEGWQGPGGGHAVCVVGYRRDGRFIIRNSWGRRWGHHGFAYASEDYIRAAFFKEAYVLSV</sequence>
<name>A0A4R5QA34_9PROT</name>
<proteinExistence type="predicted"/>
<accession>A0A4R5QA34</accession>
<dbReference type="OrthoDB" id="1491023at2"/>
<protein>
    <recommendedName>
        <fullName evidence="1">Peptidase C1A papain C-terminal domain-containing protein</fullName>
    </recommendedName>
</protein>
<reference evidence="2 3" key="1">
    <citation type="journal article" date="2016" name="J. Microbiol.">
        <title>Dankookia rubra gen. nov., sp. nov., an alphaproteobacterium isolated from sediment of a shallow stream.</title>
        <authorList>
            <person name="Kim W.H."/>
            <person name="Kim D.H."/>
            <person name="Kang K."/>
            <person name="Ahn T.Y."/>
        </authorList>
    </citation>
    <scope>NUCLEOTIDE SEQUENCE [LARGE SCALE GENOMIC DNA]</scope>
    <source>
        <strain evidence="2 3">JCM30602</strain>
    </source>
</reference>
<dbReference type="Gene3D" id="3.90.70.10">
    <property type="entry name" value="Cysteine proteinases"/>
    <property type="match status" value="1"/>
</dbReference>
<organism evidence="2 3">
    <name type="scientific">Dankookia rubra</name>
    <dbReference type="NCBI Taxonomy" id="1442381"/>
    <lineage>
        <taxon>Bacteria</taxon>
        <taxon>Pseudomonadati</taxon>
        <taxon>Pseudomonadota</taxon>
        <taxon>Alphaproteobacteria</taxon>
        <taxon>Acetobacterales</taxon>
        <taxon>Roseomonadaceae</taxon>
        <taxon>Dankookia</taxon>
    </lineage>
</organism>
<dbReference type="GO" id="GO:0008234">
    <property type="term" value="F:cysteine-type peptidase activity"/>
    <property type="evidence" value="ECO:0007669"/>
    <property type="project" value="InterPro"/>
</dbReference>
<keyword evidence="3" id="KW-1185">Reference proteome</keyword>
<dbReference type="EMBL" id="SMSJ01000068">
    <property type="protein sequence ID" value="TDH59399.1"/>
    <property type="molecule type" value="Genomic_DNA"/>
</dbReference>
<dbReference type="SUPFAM" id="SSF54001">
    <property type="entry name" value="Cysteine proteinases"/>
    <property type="match status" value="1"/>
</dbReference>
<dbReference type="SMART" id="SM00645">
    <property type="entry name" value="Pept_C1"/>
    <property type="match status" value="1"/>
</dbReference>
<evidence type="ECO:0000313" key="2">
    <source>
        <dbReference type="EMBL" id="TDH59399.1"/>
    </source>
</evidence>
<dbReference type="InterPro" id="IPR038765">
    <property type="entry name" value="Papain-like_cys_pep_sf"/>
</dbReference>
<evidence type="ECO:0000313" key="3">
    <source>
        <dbReference type="Proteomes" id="UP000295096"/>
    </source>
</evidence>
<dbReference type="GO" id="GO:0006508">
    <property type="term" value="P:proteolysis"/>
    <property type="evidence" value="ECO:0007669"/>
    <property type="project" value="InterPro"/>
</dbReference>
<comment type="caution">
    <text evidence="2">The sequence shown here is derived from an EMBL/GenBank/DDBJ whole genome shotgun (WGS) entry which is preliminary data.</text>
</comment>
<dbReference type="CDD" id="cd02619">
    <property type="entry name" value="Peptidase_C1"/>
    <property type="match status" value="1"/>
</dbReference>
<dbReference type="Proteomes" id="UP000295096">
    <property type="component" value="Unassembled WGS sequence"/>
</dbReference>
<gene>
    <name evidence="2" type="ORF">E2C06_27585</name>
</gene>